<evidence type="ECO:0000313" key="11">
    <source>
        <dbReference type="EMBL" id="CAB4659199.1"/>
    </source>
</evidence>
<dbReference type="PANTHER" id="PTHR48109:SF1">
    <property type="entry name" value="DIHYDROOROTATE DEHYDROGENASE (FUMARATE)"/>
    <property type="match status" value="1"/>
</dbReference>
<evidence type="ECO:0000256" key="4">
    <source>
        <dbReference type="ARBA" id="ARBA00008008"/>
    </source>
</evidence>
<evidence type="ECO:0000256" key="3">
    <source>
        <dbReference type="ARBA" id="ARBA00004725"/>
    </source>
</evidence>
<evidence type="ECO:0000256" key="9">
    <source>
        <dbReference type="ARBA" id="ARBA00023002"/>
    </source>
</evidence>
<feature type="domain" description="Dihydroorotate dehydrogenase catalytic" evidence="10">
    <location>
        <begin position="11"/>
        <end position="289"/>
    </location>
</feature>
<dbReference type="InterPro" id="IPR012135">
    <property type="entry name" value="Dihydroorotate_DH_1_2"/>
</dbReference>
<dbReference type="InterPro" id="IPR005720">
    <property type="entry name" value="Dihydroorotate_DH_cat"/>
</dbReference>
<evidence type="ECO:0000256" key="7">
    <source>
        <dbReference type="ARBA" id="ARBA00022643"/>
    </source>
</evidence>
<dbReference type="InterPro" id="IPR024920">
    <property type="entry name" value="Dihydroorotate_DH_1"/>
</dbReference>
<dbReference type="PIRSF" id="PIRSF000164">
    <property type="entry name" value="DHO_oxidase"/>
    <property type="match status" value="1"/>
</dbReference>
<keyword evidence="8" id="KW-0665">Pyrimidine biosynthesis</keyword>
<dbReference type="PANTHER" id="PTHR48109">
    <property type="entry name" value="DIHYDROOROTATE DEHYDROGENASE (QUINONE), MITOCHONDRIAL-RELATED"/>
    <property type="match status" value="1"/>
</dbReference>
<dbReference type="PROSITE" id="PS00912">
    <property type="entry name" value="DHODEHASE_2"/>
    <property type="match status" value="1"/>
</dbReference>
<proteinExistence type="inferred from homology"/>
<dbReference type="UniPathway" id="UPA00070"/>
<evidence type="ECO:0000256" key="5">
    <source>
        <dbReference type="ARBA" id="ARBA00022490"/>
    </source>
</evidence>
<gene>
    <name evidence="11" type="ORF">UFOPK2292_00150</name>
</gene>
<keyword evidence="5" id="KW-0963">Cytoplasm</keyword>
<dbReference type="InterPro" id="IPR013785">
    <property type="entry name" value="Aldolase_TIM"/>
</dbReference>
<name>A0A6J6LF65_9ZZZZ</name>
<comment type="subcellular location">
    <subcellularLocation>
        <location evidence="2">Cytoplasm</location>
    </subcellularLocation>
</comment>
<dbReference type="InterPro" id="IPR001295">
    <property type="entry name" value="Dihydroorotate_DH_CS"/>
</dbReference>
<dbReference type="HAMAP" id="MF_00224">
    <property type="entry name" value="DHO_dh_type1"/>
    <property type="match status" value="1"/>
</dbReference>
<dbReference type="GO" id="GO:0006207">
    <property type="term" value="P:'de novo' pyrimidine nucleobase biosynthetic process"/>
    <property type="evidence" value="ECO:0007669"/>
    <property type="project" value="InterPro"/>
</dbReference>
<dbReference type="Gene3D" id="3.20.20.70">
    <property type="entry name" value="Aldolase class I"/>
    <property type="match status" value="1"/>
</dbReference>
<dbReference type="GO" id="GO:0004152">
    <property type="term" value="F:dihydroorotate dehydrogenase activity"/>
    <property type="evidence" value="ECO:0007669"/>
    <property type="project" value="InterPro"/>
</dbReference>
<evidence type="ECO:0000256" key="6">
    <source>
        <dbReference type="ARBA" id="ARBA00022630"/>
    </source>
</evidence>
<evidence type="ECO:0000256" key="8">
    <source>
        <dbReference type="ARBA" id="ARBA00022975"/>
    </source>
</evidence>
<keyword evidence="7" id="KW-0288">FMN</keyword>
<dbReference type="NCBIfam" id="NF005574">
    <property type="entry name" value="PRK07259.1"/>
    <property type="match status" value="1"/>
</dbReference>
<dbReference type="GO" id="GO:0044205">
    <property type="term" value="P:'de novo' UMP biosynthetic process"/>
    <property type="evidence" value="ECO:0007669"/>
    <property type="project" value="UniProtKB-UniPathway"/>
</dbReference>
<comment type="similarity">
    <text evidence="4">Belongs to the dihydroorotate dehydrogenase family. Type 1 subfamily.</text>
</comment>
<evidence type="ECO:0000259" key="10">
    <source>
        <dbReference type="Pfam" id="PF01180"/>
    </source>
</evidence>
<accession>A0A6J6LF65</accession>
<dbReference type="AlphaFoldDB" id="A0A6J6LF65"/>
<keyword evidence="6" id="KW-0285">Flavoprotein</keyword>
<reference evidence="11" key="1">
    <citation type="submission" date="2020-05" db="EMBL/GenBank/DDBJ databases">
        <authorList>
            <person name="Chiriac C."/>
            <person name="Salcher M."/>
            <person name="Ghai R."/>
            <person name="Kavagutti S V."/>
        </authorList>
    </citation>
    <scope>NUCLEOTIDE SEQUENCE</scope>
</reference>
<dbReference type="SUPFAM" id="SSF51395">
    <property type="entry name" value="FMN-linked oxidoreductases"/>
    <property type="match status" value="1"/>
</dbReference>
<dbReference type="Pfam" id="PF01180">
    <property type="entry name" value="DHO_dh"/>
    <property type="match status" value="1"/>
</dbReference>
<keyword evidence="9" id="KW-0560">Oxidoreductase</keyword>
<dbReference type="EMBL" id="CAEZWU010000012">
    <property type="protein sequence ID" value="CAB4659199.1"/>
    <property type="molecule type" value="Genomic_DNA"/>
</dbReference>
<evidence type="ECO:0000256" key="2">
    <source>
        <dbReference type="ARBA" id="ARBA00004496"/>
    </source>
</evidence>
<dbReference type="GO" id="GO:0005737">
    <property type="term" value="C:cytoplasm"/>
    <property type="evidence" value="ECO:0007669"/>
    <property type="project" value="UniProtKB-SubCell"/>
</dbReference>
<dbReference type="InterPro" id="IPR050074">
    <property type="entry name" value="DHO_dehydrogenase"/>
</dbReference>
<comment type="pathway">
    <text evidence="3">Pyrimidine metabolism; UMP biosynthesis via de novo pathway.</text>
</comment>
<sequence>MTVGSINNCSVQVGDVKLAHPILTASGTAGYGAELDAYFSLSEIGGVVAKSIAPFAWAGNPAPRLAPTKNGMLNAVGLQGDGIEHFIDKDLVALEKSGATIIVSIWGHSVEDYFLAAKMLGQIKNRIAAIEVNLSCPNLGGDHVVFAHDARLSAQIIEGCVDSGLPVWAKLSPNTHELVNIARAVHQAGAQAVTLVNTAMGMAIDTDTGLPSLGNIRGGLSGPALHPIAVRCIFDVRQALPEIGIIGVGGVVSGRDAAELMLAGANAVQVGTASFANPRAALLIQNELIDWAVSHQISDWSQVTSAAHRNGLAFPKK</sequence>
<evidence type="ECO:0000256" key="1">
    <source>
        <dbReference type="ARBA" id="ARBA00001917"/>
    </source>
</evidence>
<organism evidence="11">
    <name type="scientific">freshwater metagenome</name>
    <dbReference type="NCBI Taxonomy" id="449393"/>
    <lineage>
        <taxon>unclassified sequences</taxon>
        <taxon>metagenomes</taxon>
        <taxon>ecological metagenomes</taxon>
    </lineage>
</organism>
<protein>
    <submittedName>
        <fullName evidence="11">Unannotated protein</fullName>
    </submittedName>
</protein>
<comment type="cofactor">
    <cofactor evidence="1">
        <name>FMN</name>
        <dbReference type="ChEBI" id="CHEBI:58210"/>
    </cofactor>
</comment>